<keyword evidence="2" id="KW-0472">Membrane</keyword>
<accession>A0A8K0QTL9</accession>
<dbReference type="Pfam" id="PF20237">
    <property type="entry name" value="DUF6594"/>
    <property type="match status" value="1"/>
</dbReference>
<keyword evidence="2" id="KW-0812">Transmembrane</keyword>
<feature type="transmembrane region" description="Helical" evidence="2">
    <location>
        <begin position="225"/>
        <end position="245"/>
    </location>
</feature>
<feature type="coiled-coil region" evidence="1">
    <location>
        <begin position="43"/>
        <end position="105"/>
    </location>
</feature>
<evidence type="ECO:0000313" key="4">
    <source>
        <dbReference type="EMBL" id="KAH7069403.1"/>
    </source>
</evidence>
<dbReference type="InterPro" id="IPR046529">
    <property type="entry name" value="DUF6594"/>
</dbReference>
<feature type="transmembrane region" description="Helical" evidence="2">
    <location>
        <begin position="197"/>
        <end position="219"/>
    </location>
</feature>
<dbReference type="Proteomes" id="UP000813461">
    <property type="component" value="Unassembled WGS sequence"/>
</dbReference>
<sequence>MTQQQFMNIEDYPRGYPRLAAFQSSDDDFIAFRRFATVHTRCLLLAQDEILSLERELQRLDGAERVQLYLSSREHDANPARLAILKELRVKLREYDKDLLRYLQLSSARRPRPANLESLKKWMKAVKPLIREETRFLDQSEDFVTIERDVEEGALEFMVEKFARTSRIGNLILKSTSERRKSADPHLHFYSAARKGLLVRLLLTGLASFLLLVPTILLYELENLRARLVVIAIFIALFAVAVALLTRARRHEIFASTAA</sequence>
<dbReference type="OrthoDB" id="3770089at2759"/>
<name>A0A8K0QTL9_9PLEO</name>
<dbReference type="PANTHER" id="PTHR34502:SF3">
    <property type="entry name" value="DUF6594 DOMAIN-CONTAINING PROTEIN"/>
    <property type="match status" value="1"/>
</dbReference>
<proteinExistence type="predicted"/>
<keyword evidence="5" id="KW-1185">Reference proteome</keyword>
<reference evidence="4" key="1">
    <citation type="journal article" date="2021" name="Nat. Commun.">
        <title>Genetic determinants of endophytism in the Arabidopsis root mycobiome.</title>
        <authorList>
            <person name="Mesny F."/>
            <person name="Miyauchi S."/>
            <person name="Thiergart T."/>
            <person name="Pickel B."/>
            <person name="Atanasova L."/>
            <person name="Karlsson M."/>
            <person name="Huettel B."/>
            <person name="Barry K.W."/>
            <person name="Haridas S."/>
            <person name="Chen C."/>
            <person name="Bauer D."/>
            <person name="Andreopoulos W."/>
            <person name="Pangilinan J."/>
            <person name="LaButti K."/>
            <person name="Riley R."/>
            <person name="Lipzen A."/>
            <person name="Clum A."/>
            <person name="Drula E."/>
            <person name="Henrissat B."/>
            <person name="Kohler A."/>
            <person name="Grigoriev I.V."/>
            <person name="Martin F.M."/>
            <person name="Hacquard S."/>
        </authorList>
    </citation>
    <scope>NUCLEOTIDE SEQUENCE</scope>
    <source>
        <strain evidence="4">MPI-SDFR-AT-0120</strain>
    </source>
</reference>
<evidence type="ECO:0000256" key="1">
    <source>
        <dbReference type="SAM" id="Coils"/>
    </source>
</evidence>
<protein>
    <recommendedName>
        <fullName evidence="3">DUF6594 domain-containing protein</fullName>
    </recommendedName>
</protein>
<evidence type="ECO:0000256" key="2">
    <source>
        <dbReference type="SAM" id="Phobius"/>
    </source>
</evidence>
<comment type="caution">
    <text evidence="4">The sequence shown here is derived from an EMBL/GenBank/DDBJ whole genome shotgun (WGS) entry which is preliminary data.</text>
</comment>
<keyword evidence="2" id="KW-1133">Transmembrane helix</keyword>
<evidence type="ECO:0000259" key="3">
    <source>
        <dbReference type="Pfam" id="PF20237"/>
    </source>
</evidence>
<keyword evidence="1" id="KW-0175">Coiled coil</keyword>
<dbReference type="AlphaFoldDB" id="A0A8K0QTL9"/>
<evidence type="ECO:0000313" key="5">
    <source>
        <dbReference type="Proteomes" id="UP000813461"/>
    </source>
</evidence>
<dbReference type="PANTHER" id="PTHR34502">
    <property type="entry name" value="DUF6594 DOMAIN-CONTAINING PROTEIN-RELATED"/>
    <property type="match status" value="1"/>
</dbReference>
<gene>
    <name evidence="4" type="ORF">FB567DRAFT_598715</name>
</gene>
<organism evidence="4 5">
    <name type="scientific">Paraphoma chrysanthemicola</name>
    <dbReference type="NCBI Taxonomy" id="798071"/>
    <lineage>
        <taxon>Eukaryota</taxon>
        <taxon>Fungi</taxon>
        <taxon>Dikarya</taxon>
        <taxon>Ascomycota</taxon>
        <taxon>Pezizomycotina</taxon>
        <taxon>Dothideomycetes</taxon>
        <taxon>Pleosporomycetidae</taxon>
        <taxon>Pleosporales</taxon>
        <taxon>Pleosporineae</taxon>
        <taxon>Phaeosphaeriaceae</taxon>
        <taxon>Paraphoma</taxon>
    </lineage>
</organism>
<feature type="domain" description="DUF6594" evidence="3">
    <location>
        <begin position="16"/>
        <end position="259"/>
    </location>
</feature>
<dbReference type="EMBL" id="JAGMVJ010000029">
    <property type="protein sequence ID" value="KAH7069403.1"/>
    <property type="molecule type" value="Genomic_DNA"/>
</dbReference>